<accession>A0A2R6WED5</accession>
<gene>
    <name evidence="1" type="ORF">MARPO_0101s0016</name>
</gene>
<proteinExistence type="predicted"/>
<dbReference type="EMBL" id="KZ772773">
    <property type="protein sequence ID" value="PTQ32213.1"/>
    <property type="molecule type" value="Genomic_DNA"/>
</dbReference>
<keyword evidence="2" id="KW-1185">Reference proteome</keyword>
<reference evidence="2" key="1">
    <citation type="journal article" date="2017" name="Cell">
        <title>Insights into land plant evolution garnered from the Marchantia polymorpha genome.</title>
        <authorList>
            <person name="Bowman J.L."/>
            <person name="Kohchi T."/>
            <person name="Yamato K.T."/>
            <person name="Jenkins J."/>
            <person name="Shu S."/>
            <person name="Ishizaki K."/>
            <person name="Yamaoka S."/>
            <person name="Nishihama R."/>
            <person name="Nakamura Y."/>
            <person name="Berger F."/>
            <person name="Adam C."/>
            <person name="Aki S.S."/>
            <person name="Althoff F."/>
            <person name="Araki T."/>
            <person name="Arteaga-Vazquez M.A."/>
            <person name="Balasubrmanian S."/>
            <person name="Barry K."/>
            <person name="Bauer D."/>
            <person name="Boehm C.R."/>
            <person name="Briginshaw L."/>
            <person name="Caballero-Perez J."/>
            <person name="Catarino B."/>
            <person name="Chen F."/>
            <person name="Chiyoda S."/>
            <person name="Chovatia M."/>
            <person name="Davies K.M."/>
            <person name="Delmans M."/>
            <person name="Demura T."/>
            <person name="Dierschke T."/>
            <person name="Dolan L."/>
            <person name="Dorantes-Acosta A.E."/>
            <person name="Eklund D.M."/>
            <person name="Florent S.N."/>
            <person name="Flores-Sandoval E."/>
            <person name="Fujiyama A."/>
            <person name="Fukuzawa H."/>
            <person name="Galik B."/>
            <person name="Grimanelli D."/>
            <person name="Grimwood J."/>
            <person name="Grossniklaus U."/>
            <person name="Hamada T."/>
            <person name="Haseloff J."/>
            <person name="Hetherington A.J."/>
            <person name="Higo A."/>
            <person name="Hirakawa Y."/>
            <person name="Hundley H.N."/>
            <person name="Ikeda Y."/>
            <person name="Inoue K."/>
            <person name="Inoue S.I."/>
            <person name="Ishida S."/>
            <person name="Jia Q."/>
            <person name="Kakita M."/>
            <person name="Kanazawa T."/>
            <person name="Kawai Y."/>
            <person name="Kawashima T."/>
            <person name="Kennedy M."/>
            <person name="Kinose K."/>
            <person name="Kinoshita T."/>
            <person name="Kohara Y."/>
            <person name="Koide E."/>
            <person name="Komatsu K."/>
            <person name="Kopischke S."/>
            <person name="Kubo M."/>
            <person name="Kyozuka J."/>
            <person name="Lagercrantz U."/>
            <person name="Lin S.S."/>
            <person name="Lindquist E."/>
            <person name="Lipzen A.M."/>
            <person name="Lu C.W."/>
            <person name="De Luna E."/>
            <person name="Martienssen R.A."/>
            <person name="Minamino N."/>
            <person name="Mizutani M."/>
            <person name="Mizutani M."/>
            <person name="Mochizuki N."/>
            <person name="Monte I."/>
            <person name="Mosher R."/>
            <person name="Nagasaki H."/>
            <person name="Nakagami H."/>
            <person name="Naramoto S."/>
            <person name="Nishitani K."/>
            <person name="Ohtani M."/>
            <person name="Okamoto T."/>
            <person name="Okumura M."/>
            <person name="Phillips J."/>
            <person name="Pollak B."/>
            <person name="Reinders A."/>
            <person name="Rovekamp M."/>
            <person name="Sano R."/>
            <person name="Sawa S."/>
            <person name="Schmid M.W."/>
            <person name="Shirakawa M."/>
            <person name="Solano R."/>
            <person name="Spunde A."/>
            <person name="Suetsugu N."/>
            <person name="Sugano S."/>
            <person name="Sugiyama A."/>
            <person name="Sun R."/>
            <person name="Suzuki Y."/>
            <person name="Takenaka M."/>
            <person name="Takezawa D."/>
            <person name="Tomogane H."/>
            <person name="Tsuzuki M."/>
            <person name="Ueda T."/>
            <person name="Umeda M."/>
            <person name="Ward J.M."/>
            <person name="Watanabe Y."/>
            <person name="Yazaki K."/>
            <person name="Yokoyama R."/>
            <person name="Yoshitake Y."/>
            <person name="Yotsui I."/>
            <person name="Zachgo S."/>
            <person name="Schmutz J."/>
        </authorList>
    </citation>
    <scope>NUCLEOTIDE SEQUENCE [LARGE SCALE GENOMIC DNA]</scope>
    <source>
        <strain evidence="2">Tak-1</strain>
    </source>
</reference>
<dbReference type="Proteomes" id="UP000244005">
    <property type="component" value="Unassembled WGS sequence"/>
</dbReference>
<evidence type="ECO:0000313" key="2">
    <source>
        <dbReference type="Proteomes" id="UP000244005"/>
    </source>
</evidence>
<evidence type="ECO:0000313" key="1">
    <source>
        <dbReference type="EMBL" id="PTQ32213.1"/>
    </source>
</evidence>
<organism evidence="1 2">
    <name type="scientific">Marchantia polymorpha</name>
    <name type="common">Common liverwort</name>
    <name type="synonym">Marchantia aquatica</name>
    <dbReference type="NCBI Taxonomy" id="3197"/>
    <lineage>
        <taxon>Eukaryota</taxon>
        <taxon>Viridiplantae</taxon>
        <taxon>Streptophyta</taxon>
        <taxon>Embryophyta</taxon>
        <taxon>Marchantiophyta</taxon>
        <taxon>Marchantiopsida</taxon>
        <taxon>Marchantiidae</taxon>
        <taxon>Marchantiales</taxon>
        <taxon>Marchantiaceae</taxon>
        <taxon>Marchantia</taxon>
    </lineage>
</organism>
<dbReference type="AlphaFoldDB" id="A0A2R6WED5"/>
<sequence>MIEGPGSESGQMHAAVITAPYLNFVFSHSEPTSFRLTSNRRIYKGRRASSPAPRALAAGRAPWRPATASRHVLLPSEANRFTLSSALTADRSPGSEKQLARRCFSSTRWQPGASPKPRLRLFRRSLGRRPPRACFLHGFRSPQCLTPSGTFKVTATFSSGDKVEWKWWPGGRLGRKAGNRRRSCGAMRS</sequence>
<dbReference type="Gramene" id="Mp4g20700.1">
    <property type="protein sequence ID" value="Mp4g20700.1.cds"/>
    <property type="gene ID" value="Mp4g20700"/>
</dbReference>
<name>A0A2R6WED5_MARPO</name>
<protein>
    <submittedName>
        <fullName evidence="1">Uncharacterized protein</fullName>
    </submittedName>
</protein>